<dbReference type="AlphaFoldDB" id="A0A061GU00"/>
<dbReference type="FunFam" id="3.50.50.100:FF:000006">
    <property type="entry name" value="apoptosis-inducing factor 2"/>
    <property type="match status" value="1"/>
</dbReference>
<keyword evidence="3" id="KW-0274">FAD</keyword>
<keyword evidence="4" id="KW-0560">Oxidoreductase</keyword>
<evidence type="ECO:0000256" key="4">
    <source>
        <dbReference type="ARBA" id="ARBA00023002"/>
    </source>
</evidence>
<comment type="function">
    <text evidence="5">Putative FAD-dependent oxidoreductase.</text>
</comment>
<dbReference type="GO" id="GO:0004174">
    <property type="term" value="F:electron-transferring-flavoprotein dehydrogenase activity"/>
    <property type="evidence" value="ECO:0000318"/>
    <property type="project" value="GO_Central"/>
</dbReference>
<keyword evidence="8" id="KW-1185">Reference proteome</keyword>
<dbReference type="STRING" id="3641.A0A061GU00"/>
<evidence type="ECO:0000256" key="3">
    <source>
        <dbReference type="ARBA" id="ARBA00022827"/>
    </source>
</evidence>
<dbReference type="Pfam" id="PF07992">
    <property type="entry name" value="Pyr_redox_2"/>
    <property type="match status" value="1"/>
</dbReference>
<proteinExistence type="inferred from homology"/>
<dbReference type="GO" id="GO:0005737">
    <property type="term" value="C:cytoplasm"/>
    <property type="evidence" value="ECO:0000318"/>
    <property type="project" value="GO_Central"/>
</dbReference>
<name>A0A061GU00_THECC</name>
<evidence type="ECO:0000313" key="7">
    <source>
        <dbReference type="EMBL" id="EOY33315.1"/>
    </source>
</evidence>
<feature type="domain" description="FAD/NAD(P)-binding" evidence="6">
    <location>
        <begin position="35"/>
        <end position="301"/>
    </location>
</feature>
<dbReference type="SUPFAM" id="SSF51905">
    <property type="entry name" value="FAD/NAD(P)-binding domain"/>
    <property type="match status" value="1"/>
</dbReference>
<evidence type="ECO:0000256" key="2">
    <source>
        <dbReference type="ARBA" id="ARBA00022630"/>
    </source>
</evidence>
<dbReference type="HOGENOM" id="CLU_019845_2_0_1"/>
<dbReference type="EMBL" id="CM001887">
    <property type="protein sequence ID" value="EOY33315.1"/>
    <property type="molecule type" value="Genomic_DNA"/>
</dbReference>
<reference evidence="7 8" key="1">
    <citation type="journal article" date="2013" name="Genome Biol.">
        <title>The genome sequence of the most widely cultivated cacao type and its use to identify candidate genes regulating pod color.</title>
        <authorList>
            <person name="Motamayor J.C."/>
            <person name="Mockaitis K."/>
            <person name="Schmutz J."/>
            <person name="Haiminen N."/>
            <person name="Iii D.L."/>
            <person name="Cornejo O."/>
            <person name="Findley S.D."/>
            <person name="Zheng P."/>
            <person name="Utro F."/>
            <person name="Royaert S."/>
            <person name="Saski C."/>
            <person name="Jenkins J."/>
            <person name="Podicheti R."/>
            <person name="Zhao M."/>
            <person name="Scheffler B.E."/>
            <person name="Stack J.C."/>
            <person name="Feltus F.A."/>
            <person name="Mustiga G.M."/>
            <person name="Amores F."/>
            <person name="Phillips W."/>
            <person name="Marelli J.P."/>
            <person name="May G.D."/>
            <person name="Shapiro H."/>
            <person name="Ma J."/>
            <person name="Bustamante C.D."/>
            <person name="Schnell R.J."/>
            <person name="Main D."/>
            <person name="Gilbert D."/>
            <person name="Parida L."/>
            <person name="Kuhn D.N."/>
        </authorList>
    </citation>
    <scope>NUCLEOTIDE SEQUENCE [LARGE SCALE GENOMIC DNA]</scope>
    <source>
        <strain evidence="8">cv. Matina 1-6</strain>
    </source>
</reference>
<dbReference type="PANTHER" id="PTHR43735">
    <property type="entry name" value="APOPTOSIS-INDUCING FACTOR 1"/>
    <property type="match status" value="1"/>
</dbReference>
<sequence>MVAKKKKKNRKEKTHPANFFQKPEQTMDLGGEKRRVVIVGGGIAGSFLAKSIQFNADVTLIDPKEYLEITWANLRNMVEPSFAERSVINHRDYLTNGRIVTSAAINVTETEVLTAEGRLITYDYLVIATGHKDPVPKTKKERLDRYQAENQKIQSAHSILIIGGGPTGVELAGEIATDFPEKKVTLVHKGQRLLEFIGLKAADKSLRWLRSRKVEVKLEQAVDLNSTSDGSQEYQTSTGESIKADCHFLCAGKPLASAWLNETILKTKLDKSGRLMVDEYLRVKGHSNIFAIGDITDIPELKQGYLAHKHALVVAKNLKLLMAGGKESKMSTYEPGSAIAMVSLGRKDAVAQFPFTTISGCVPGLLKSRDLFIGRTRKQMGLQP</sequence>
<dbReference type="OMA" id="QTEPWIN"/>
<dbReference type="InterPro" id="IPR023753">
    <property type="entry name" value="FAD/NAD-binding_dom"/>
</dbReference>
<dbReference type="Gramene" id="EOY33315">
    <property type="protein sequence ID" value="EOY33315"/>
    <property type="gene ID" value="TCM_041271"/>
</dbReference>
<dbReference type="eggNOG" id="KOG2495">
    <property type="taxonomic scope" value="Eukaryota"/>
</dbReference>
<dbReference type="PANTHER" id="PTHR43735:SF3">
    <property type="entry name" value="FERROPTOSIS SUPPRESSOR PROTEIN 1"/>
    <property type="match status" value="1"/>
</dbReference>
<dbReference type="InParanoid" id="A0A061GU00"/>
<accession>A0A061GU00</accession>
<evidence type="ECO:0000256" key="5">
    <source>
        <dbReference type="ARBA" id="ARBA00057036"/>
    </source>
</evidence>
<comment type="similarity">
    <text evidence="1">Belongs to the FAD-dependent oxidoreductase family.</text>
</comment>
<protein>
    <submittedName>
        <fullName evidence="7">FAD/NAD(P)-binding oxidoreductase family protein</fullName>
    </submittedName>
</protein>
<dbReference type="Proteomes" id="UP000026915">
    <property type="component" value="Chromosome 9"/>
</dbReference>
<evidence type="ECO:0000259" key="6">
    <source>
        <dbReference type="Pfam" id="PF07992"/>
    </source>
</evidence>
<gene>
    <name evidence="7" type="ORF">TCM_041271</name>
</gene>
<dbReference type="Gene3D" id="3.50.50.100">
    <property type="match status" value="1"/>
</dbReference>
<evidence type="ECO:0000313" key="8">
    <source>
        <dbReference type="Proteomes" id="UP000026915"/>
    </source>
</evidence>
<dbReference type="FunCoup" id="A0A061GU00">
    <property type="interactions" value="799"/>
</dbReference>
<organism evidence="7 8">
    <name type="scientific">Theobroma cacao</name>
    <name type="common">Cacao</name>
    <name type="synonym">Cocoa</name>
    <dbReference type="NCBI Taxonomy" id="3641"/>
    <lineage>
        <taxon>Eukaryota</taxon>
        <taxon>Viridiplantae</taxon>
        <taxon>Streptophyta</taxon>
        <taxon>Embryophyta</taxon>
        <taxon>Tracheophyta</taxon>
        <taxon>Spermatophyta</taxon>
        <taxon>Magnoliopsida</taxon>
        <taxon>eudicotyledons</taxon>
        <taxon>Gunneridae</taxon>
        <taxon>Pentapetalae</taxon>
        <taxon>rosids</taxon>
        <taxon>malvids</taxon>
        <taxon>Malvales</taxon>
        <taxon>Malvaceae</taxon>
        <taxon>Byttnerioideae</taxon>
        <taxon>Theobroma</taxon>
    </lineage>
</organism>
<dbReference type="PRINTS" id="PR00368">
    <property type="entry name" value="FADPNR"/>
</dbReference>
<keyword evidence="2" id="KW-0285">Flavoprotein</keyword>
<dbReference type="InterPro" id="IPR036188">
    <property type="entry name" value="FAD/NAD-bd_sf"/>
</dbReference>
<dbReference type="GO" id="GO:0050660">
    <property type="term" value="F:flavin adenine dinucleotide binding"/>
    <property type="evidence" value="ECO:0000318"/>
    <property type="project" value="GO_Central"/>
</dbReference>
<evidence type="ECO:0000256" key="1">
    <source>
        <dbReference type="ARBA" id="ARBA00006442"/>
    </source>
</evidence>